<evidence type="ECO:0000313" key="4">
    <source>
        <dbReference type="EMBL" id="BCJ40754.1"/>
    </source>
</evidence>
<feature type="transmembrane region" description="Helical" evidence="2">
    <location>
        <begin position="122"/>
        <end position="142"/>
    </location>
</feature>
<keyword evidence="5" id="KW-1185">Reference proteome</keyword>
<dbReference type="InterPro" id="IPR003869">
    <property type="entry name" value="Polysac_CapD-like"/>
</dbReference>
<dbReference type="InterPro" id="IPR051203">
    <property type="entry name" value="Polysaccharide_Synthase-Rel"/>
</dbReference>
<organism evidence="4 5">
    <name type="scientific">Actinoplanes ianthinogenes</name>
    <dbReference type="NCBI Taxonomy" id="122358"/>
    <lineage>
        <taxon>Bacteria</taxon>
        <taxon>Bacillati</taxon>
        <taxon>Actinomycetota</taxon>
        <taxon>Actinomycetes</taxon>
        <taxon>Micromonosporales</taxon>
        <taxon>Micromonosporaceae</taxon>
        <taxon>Actinoplanes</taxon>
    </lineage>
</organism>
<evidence type="ECO:0000256" key="2">
    <source>
        <dbReference type="SAM" id="Phobius"/>
    </source>
</evidence>
<gene>
    <name evidence="4" type="ORF">Aiant_14110</name>
</gene>
<dbReference type="EMBL" id="AP023356">
    <property type="protein sequence ID" value="BCJ40754.1"/>
    <property type="molecule type" value="Genomic_DNA"/>
</dbReference>
<name>A0ABM7LNH8_9ACTN</name>
<dbReference type="SUPFAM" id="SSF51735">
    <property type="entry name" value="NAD(P)-binding Rossmann-fold domains"/>
    <property type="match status" value="2"/>
</dbReference>
<reference evidence="4 5" key="1">
    <citation type="submission" date="2020-08" db="EMBL/GenBank/DDBJ databases">
        <title>Whole genome shotgun sequence of Actinoplanes ianthinogenes NBRC 13996.</title>
        <authorList>
            <person name="Komaki H."/>
            <person name="Tamura T."/>
        </authorList>
    </citation>
    <scope>NUCLEOTIDE SEQUENCE [LARGE SCALE GENOMIC DNA]</scope>
    <source>
        <strain evidence="4 5">NBRC 13996</strain>
    </source>
</reference>
<dbReference type="Proteomes" id="UP000676967">
    <property type="component" value="Chromosome"/>
</dbReference>
<dbReference type="CDD" id="cd05237">
    <property type="entry name" value="UDP_invert_4-6DH_SDR_e"/>
    <property type="match status" value="1"/>
</dbReference>
<keyword evidence="2" id="KW-0472">Membrane</keyword>
<dbReference type="Pfam" id="PF02719">
    <property type="entry name" value="Polysacc_synt_2"/>
    <property type="match status" value="1"/>
</dbReference>
<feature type="domain" description="Polysaccharide biosynthesis protein CapD-like" evidence="3">
    <location>
        <begin position="301"/>
        <end position="575"/>
    </location>
</feature>
<evidence type="ECO:0000313" key="5">
    <source>
        <dbReference type="Proteomes" id="UP000676967"/>
    </source>
</evidence>
<feature type="transmembrane region" description="Helical" evidence="2">
    <location>
        <begin position="57"/>
        <end position="75"/>
    </location>
</feature>
<feature type="transmembrane region" description="Helical" evidence="2">
    <location>
        <begin position="96"/>
        <end position="116"/>
    </location>
</feature>
<accession>A0ABM7LNH8</accession>
<protein>
    <submittedName>
        <fullName evidence="4">dTDP-glucose 4,6-dehydratase</fullName>
    </submittedName>
</protein>
<dbReference type="PANTHER" id="PTHR43318">
    <property type="entry name" value="UDP-N-ACETYLGLUCOSAMINE 4,6-DEHYDRATASE"/>
    <property type="match status" value="1"/>
</dbReference>
<dbReference type="InterPro" id="IPR036291">
    <property type="entry name" value="NAD(P)-bd_dom_sf"/>
</dbReference>
<proteinExistence type="inferred from homology"/>
<comment type="similarity">
    <text evidence="1">Belongs to the polysaccharide synthase family.</text>
</comment>
<dbReference type="PANTHER" id="PTHR43318:SF1">
    <property type="entry name" value="POLYSACCHARIDE BIOSYNTHESIS PROTEIN EPSC-RELATED"/>
    <property type="match status" value="1"/>
</dbReference>
<keyword evidence="2" id="KW-0812">Transmembrane</keyword>
<keyword evidence="2" id="KW-1133">Transmembrane helix</keyword>
<sequence>MHFTGIEQFRFNTDLHCYSARMRGARLLPLLVDGAAWGAGLLAAVLARYDFAPGRRAVAGTLVAVALAVTLQAAIGHTRQLYRGRYRFASFDELRAVATTTAMATFTLTAAVALLSPHPVPLGLPALAGAAALTLMLGVRYVRRAQLSRRLRPDVRTAAPVILFGAGSAGANLVASMLHDPKGRYLPVALIDDDPAKSRLRILGVPVLGRRDDIPAVLARTGAELLIFAVANSNAALVREIRDRTLAAGAAFKVVPSVSELMENEVGVGDIREVQVTDLLGRHQIDTDLTTIGGYLTGKRVLVTGAGGSIGSEICRQVHYFQPAELMMLDRDETSLLAVQLSIDPQARLDDPAVILADLRDAGRIREIFRTRRPQVVFHAAALKHLALLQRHPAEAVKTNVLGTLNVLEAAESVERFVNISTDKAADPTSVLGYSKRITERLTAWTARRRRGTFLSVRFGNVLGSRGSVFTTFSTQIAEGGPVTVTHPDVTRYFMTTQEAVHLVIQAAAIGQDGEALVLDMGEPVRIAEVARQMVALARRPIAIEYTGLRPGEKLAETLFGAGETDRRPIHPLISHVEVPPLDPAQLRIPAADADTAVVIARLAEECSLPALRPAFDEAV</sequence>
<dbReference type="Pfam" id="PF13727">
    <property type="entry name" value="CoA_binding_3"/>
    <property type="match status" value="1"/>
</dbReference>
<feature type="transmembrane region" description="Helical" evidence="2">
    <location>
        <begin position="30"/>
        <end position="51"/>
    </location>
</feature>
<evidence type="ECO:0000259" key="3">
    <source>
        <dbReference type="Pfam" id="PF02719"/>
    </source>
</evidence>
<evidence type="ECO:0000256" key="1">
    <source>
        <dbReference type="ARBA" id="ARBA00007430"/>
    </source>
</evidence>
<dbReference type="Gene3D" id="3.40.50.720">
    <property type="entry name" value="NAD(P)-binding Rossmann-like Domain"/>
    <property type="match status" value="2"/>
</dbReference>